<organism evidence="8">
    <name type="scientific">Nibea albiflora</name>
    <name type="common">Yellow drum</name>
    <name type="synonym">Corvina albiflora</name>
    <dbReference type="NCBI Taxonomy" id="240163"/>
    <lineage>
        <taxon>Eukaryota</taxon>
        <taxon>Metazoa</taxon>
        <taxon>Chordata</taxon>
        <taxon>Craniata</taxon>
        <taxon>Vertebrata</taxon>
        <taxon>Euteleostomi</taxon>
        <taxon>Actinopterygii</taxon>
        <taxon>Neopterygii</taxon>
        <taxon>Teleostei</taxon>
        <taxon>Neoteleostei</taxon>
        <taxon>Acanthomorphata</taxon>
        <taxon>Eupercaria</taxon>
        <taxon>Sciaenidae</taxon>
        <taxon>Nibea</taxon>
    </lineage>
</organism>
<dbReference type="Gene3D" id="1.20.1250.10">
    <property type="match status" value="1"/>
</dbReference>
<dbReference type="InterPro" id="IPR009079">
    <property type="entry name" value="4_helix_cytokine-like_core"/>
</dbReference>
<dbReference type="GO" id="GO:0005133">
    <property type="term" value="F:type II interferon receptor binding"/>
    <property type="evidence" value="ECO:0007669"/>
    <property type="project" value="InterPro"/>
</dbReference>
<evidence type="ECO:0000256" key="5">
    <source>
        <dbReference type="ARBA" id="ARBA00023180"/>
    </source>
</evidence>
<dbReference type="PANTHER" id="PTHR11419:SF0">
    <property type="entry name" value="INTERFERON GAMMA"/>
    <property type="match status" value="1"/>
</dbReference>
<accession>A0AA49KFG5</accession>
<keyword evidence="7" id="KW-0732">Signal</keyword>
<feature type="region of interest" description="Disordered" evidence="6">
    <location>
        <begin position="88"/>
        <end position="110"/>
    </location>
</feature>
<feature type="chain" id="PRO_5041229866" evidence="7">
    <location>
        <begin position="23"/>
        <end position="201"/>
    </location>
</feature>
<dbReference type="PANTHER" id="PTHR11419">
    <property type="entry name" value="INTERFERON GAMMA"/>
    <property type="match status" value="1"/>
</dbReference>
<evidence type="ECO:0000313" key="8">
    <source>
        <dbReference type="EMBL" id="WLG17095.1"/>
    </source>
</evidence>
<dbReference type="SUPFAM" id="SSF47266">
    <property type="entry name" value="4-helical cytokines"/>
    <property type="match status" value="1"/>
</dbReference>
<comment type="subcellular location">
    <subcellularLocation>
        <location evidence="1">Secreted</location>
    </subcellularLocation>
</comment>
<protein>
    <submittedName>
        <fullName evidence="8">Interferon gamma</fullName>
    </submittedName>
</protein>
<keyword evidence="4" id="KW-0964">Secreted</keyword>
<dbReference type="AlphaFoldDB" id="A0AA49KFG5"/>
<feature type="compositionally biased region" description="Basic residues" evidence="6">
    <location>
        <begin position="185"/>
        <end position="201"/>
    </location>
</feature>
<evidence type="ECO:0000256" key="2">
    <source>
        <dbReference type="ARBA" id="ARBA00007566"/>
    </source>
</evidence>
<evidence type="ECO:0000256" key="6">
    <source>
        <dbReference type="SAM" id="MobiDB-lite"/>
    </source>
</evidence>
<dbReference type="GO" id="GO:0005615">
    <property type="term" value="C:extracellular space"/>
    <property type="evidence" value="ECO:0007669"/>
    <property type="project" value="UniProtKB-KW"/>
</dbReference>
<reference evidence="8" key="1">
    <citation type="submission" date="2023-06" db="EMBL/GenBank/DDBJ databases">
        <authorList>
            <person name="Liu Y."/>
        </authorList>
    </citation>
    <scope>NUCLEOTIDE SEQUENCE</scope>
    <source>
        <tissue evidence="8">Kidney</tissue>
    </source>
</reference>
<evidence type="ECO:0000256" key="7">
    <source>
        <dbReference type="SAM" id="SignalP"/>
    </source>
</evidence>
<proteinExistence type="evidence at transcript level"/>
<dbReference type="InterPro" id="IPR002069">
    <property type="entry name" value="Interferon_gamma"/>
</dbReference>
<dbReference type="EMBL" id="OR123894">
    <property type="protein sequence ID" value="WLG17095.1"/>
    <property type="molecule type" value="mRNA"/>
</dbReference>
<name>A0AA49KFG5_NIBAL</name>
<sequence length="201" mass="23023">MVAMVRAVVCLSLWLAVCQVRGFTVPVEMNKTIQSILQHYNVQPKLIFNGNAVFPKEMMPEQLEAKKMVMGGVLSMYEKLINEMLKALPTPSPPTTGSAGTAGNPQESNAKVRKELKYILHKIRELQRNRYHDQEHEKVLEGLQHLKDIEVSDKIVQAKAFWELSGLYEEASSLSNSTRKEKEQRRRRRQARKASKQHLRG</sequence>
<comment type="similarity">
    <text evidence="2">Belongs to the type II (or gamma) interferon family.</text>
</comment>
<evidence type="ECO:0000256" key="1">
    <source>
        <dbReference type="ARBA" id="ARBA00004613"/>
    </source>
</evidence>
<evidence type="ECO:0000256" key="3">
    <source>
        <dbReference type="ARBA" id="ARBA00022514"/>
    </source>
</evidence>
<dbReference type="GO" id="GO:0006955">
    <property type="term" value="P:immune response"/>
    <property type="evidence" value="ECO:0007669"/>
    <property type="project" value="InterPro"/>
</dbReference>
<evidence type="ECO:0000256" key="4">
    <source>
        <dbReference type="ARBA" id="ARBA00022525"/>
    </source>
</evidence>
<keyword evidence="5" id="KW-0325">Glycoprotein</keyword>
<feature type="region of interest" description="Disordered" evidence="6">
    <location>
        <begin position="171"/>
        <end position="201"/>
    </location>
</feature>
<feature type="signal peptide" evidence="7">
    <location>
        <begin position="1"/>
        <end position="22"/>
    </location>
</feature>
<keyword evidence="3" id="KW-0202">Cytokine</keyword>
<dbReference type="GO" id="GO:0005125">
    <property type="term" value="F:cytokine activity"/>
    <property type="evidence" value="ECO:0007669"/>
    <property type="project" value="UniProtKB-KW"/>
</dbReference>